<reference evidence="3" key="1">
    <citation type="submission" date="2023-06" db="EMBL/GenBank/DDBJ databases">
        <title>Genome sequence of Methancorpusculaceae sp. Ag1.</title>
        <authorList>
            <person name="Protasov E."/>
            <person name="Platt K."/>
            <person name="Poehlein A."/>
            <person name="Daniel R."/>
            <person name="Brune A."/>
        </authorList>
    </citation>
    <scope>NUCLEOTIDE SEQUENCE</scope>
    <source>
        <strain evidence="3">Ag1</strain>
    </source>
</reference>
<organism evidence="3 4">
    <name type="scientific">Methanorbis furvi</name>
    <dbReference type="NCBI Taxonomy" id="3028299"/>
    <lineage>
        <taxon>Archaea</taxon>
        <taxon>Methanobacteriati</taxon>
        <taxon>Methanobacteriota</taxon>
        <taxon>Stenosarchaea group</taxon>
        <taxon>Methanomicrobia</taxon>
        <taxon>Methanomicrobiales</taxon>
        <taxon>Methanocorpusculaceae</taxon>
        <taxon>Methanorbis</taxon>
    </lineage>
</organism>
<accession>A0AAE4SA29</accession>
<evidence type="ECO:0000313" key="4">
    <source>
        <dbReference type="Proteomes" id="UP001273136"/>
    </source>
</evidence>
<dbReference type="InterPro" id="IPR013373">
    <property type="entry name" value="Flagellin/pilin_N_arc"/>
</dbReference>
<keyword evidence="1" id="KW-0812">Transmembrane</keyword>
<comment type="caution">
    <text evidence="3">The sequence shown here is derived from an EMBL/GenBank/DDBJ whole genome shotgun (WGS) entry which is preliminary data.</text>
</comment>
<evidence type="ECO:0000256" key="1">
    <source>
        <dbReference type="SAM" id="Phobius"/>
    </source>
</evidence>
<dbReference type="RefSeq" id="WP_338094878.1">
    <property type="nucleotide sequence ID" value="NZ_JAWDKA010000010.1"/>
</dbReference>
<feature type="transmembrane region" description="Helical" evidence="1">
    <location>
        <begin position="6"/>
        <end position="32"/>
    </location>
</feature>
<evidence type="ECO:0000313" key="3">
    <source>
        <dbReference type="EMBL" id="MDV0442457.1"/>
    </source>
</evidence>
<dbReference type="Pfam" id="PF07790">
    <property type="entry name" value="Pilin_N"/>
    <property type="match status" value="1"/>
</dbReference>
<keyword evidence="4" id="KW-1185">Reference proteome</keyword>
<protein>
    <recommendedName>
        <fullName evidence="2">Archaeal Type IV pilin N-terminal domain-containing protein</fullName>
    </recommendedName>
</protein>
<dbReference type="NCBIfam" id="TIGR02537">
    <property type="entry name" value="arch_flag_Nterm"/>
    <property type="match status" value="1"/>
</dbReference>
<dbReference type="EMBL" id="JAWDKA010000010">
    <property type="protein sequence ID" value="MDV0442457.1"/>
    <property type="molecule type" value="Genomic_DNA"/>
</dbReference>
<name>A0AAE4SA29_9EURY</name>
<feature type="domain" description="Archaeal Type IV pilin N-terminal" evidence="2">
    <location>
        <begin position="5"/>
        <end position="70"/>
    </location>
</feature>
<sequence length="313" mass="34219">MKSDDGVSPVVAVALLIGLVVTAGAVIGLVMLSTLEDASGTIPDVRFQTSVDGKSLYHAGGDALPLRNLVFYDTAARENMSVQLVKGGNTYAGSLDDKIWETGDKIQVPNGKLSVLSIVGLDSKNYPALLYMGANAAVLPIGDMVPDEWKEQQSGGEEEPDFPYVLDPEITVSWQDIIARVQNSDWIPKGTNIENNILVDETTGKYYYVYVSYTTTITEKDIQNPIEDFVNSKNNAVAIDFSQKIYTYENDTEYVLNEGRLWKKEGNSERGPKKGSLYVYNGVLYLAIQNAWAGAVDPGDGRGSLWRKLGDAI</sequence>
<dbReference type="Proteomes" id="UP001273136">
    <property type="component" value="Unassembled WGS sequence"/>
</dbReference>
<evidence type="ECO:0000259" key="2">
    <source>
        <dbReference type="Pfam" id="PF07790"/>
    </source>
</evidence>
<dbReference type="InterPro" id="IPR012859">
    <property type="entry name" value="Pilin_N_archaeal"/>
</dbReference>
<gene>
    <name evidence="3" type="ORF">McpAg1_17010</name>
</gene>
<proteinExistence type="predicted"/>
<keyword evidence="1" id="KW-1133">Transmembrane helix</keyword>
<keyword evidence="1" id="KW-0472">Membrane</keyword>
<dbReference type="AlphaFoldDB" id="A0AAE4SA29"/>